<proteinExistence type="predicted"/>
<protein>
    <submittedName>
        <fullName evidence="1">Uncharacterized protein</fullName>
    </submittedName>
</protein>
<reference evidence="1" key="1">
    <citation type="submission" date="2014-05" db="EMBL/GenBank/DDBJ databases">
        <authorList>
            <person name="Chronopoulou M."/>
        </authorList>
    </citation>
    <scope>NUCLEOTIDE SEQUENCE</scope>
    <source>
        <tissue evidence="1">Whole organism</tissue>
    </source>
</reference>
<dbReference type="EMBL" id="HACA01031488">
    <property type="protein sequence ID" value="CDW48849.1"/>
    <property type="molecule type" value="Transcribed_RNA"/>
</dbReference>
<accession>A0A0K2VEH2</accession>
<name>A0A0K2VEH2_LEPSM</name>
<organism evidence="1">
    <name type="scientific">Lepeophtheirus salmonis</name>
    <name type="common">Salmon louse</name>
    <name type="synonym">Caligus salmonis</name>
    <dbReference type="NCBI Taxonomy" id="72036"/>
    <lineage>
        <taxon>Eukaryota</taxon>
        <taxon>Metazoa</taxon>
        <taxon>Ecdysozoa</taxon>
        <taxon>Arthropoda</taxon>
        <taxon>Crustacea</taxon>
        <taxon>Multicrustacea</taxon>
        <taxon>Hexanauplia</taxon>
        <taxon>Copepoda</taxon>
        <taxon>Siphonostomatoida</taxon>
        <taxon>Caligidae</taxon>
        <taxon>Lepeophtheirus</taxon>
    </lineage>
</organism>
<dbReference type="AlphaFoldDB" id="A0A0K2VEH2"/>
<feature type="non-terminal residue" evidence="1">
    <location>
        <position position="1"/>
    </location>
</feature>
<sequence length="41" mass="4686">KQGLVEKKGRNNFTSFLTQFLLEGKLKKTNKLSCILIISFV</sequence>
<evidence type="ECO:0000313" key="1">
    <source>
        <dbReference type="EMBL" id="CDW48849.1"/>
    </source>
</evidence>